<comment type="caution">
    <text evidence="1">The sequence shown here is derived from an EMBL/GenBank/DDBJ whole genome shotgun (WGS) entry which is preliminary data.</text>
</comment>
<dbReference type="InterPro" id="IPR006597">
    <property type="entry name" value="Sel1-like"/>
</dbReference>
<protein>
    <submittedName>
        <fullName evidence="1">Uncharacterized protein</fullName>
    </submittedName>
</protein>
<dbReference type="SMART" id="SM00671">
    <property type="entry name" value="SEL1"/>
    <property type="match status" value="7"/>
</dbReference>
<evidence type="ECO:0000313" key="2">
    <source>
        <dbReference type="Proteomes" id="UP001500893"/>
    </source>
</evidence>
<proteinExistence type="predicted"/>
<dbReference type="InterPro" id="IPR011990">
    <property type="entry name" value="TPR-like_helical_dom_sf"/>
</dbReference>
<dbReference type="RefSeq" id="WP_345060721.1">
    <property type="nucleotide sequence ID" value="NZ_BAAAVM010000168.1"/>
</dbReference>
<sequence>MNRTPDFFEDLRRVAKLRMDKLGGQPSYRALSRGPGVSPDTVGKWLGANQLPQQVEPLLSVLRQIRAVASGRGCLQDSAGGGSDETVADLLAEERWRCSWEAEHRLRIQADREGVERQKAHKALEEEERRARQAALKDRPRPVRSWSLQRLGVHKAIPGHHTDLDDAGFVVPTYVPRPHDAQLRARLAGAVAGEASLLVMVCGESCTGKTRTAAEALQQTVPDDFQLLLPADADGLLAALAADALGPRSVLWLNEAQDYLTGPSGEAVAAALLRRLDADGPFLVIATLWPNYNEDLTDAPTPGADDPHRQARALLAQAHYIHLPDSFADALDAVRRAADHDASLAAALEAGGADLTQALAAGPDLVTHYERSVGTRGIYGKALISAAMDLHRLQVTVPVPRDFLHDAASGYLTDDQRSAVDPDTWFNEGLAHARKLIKRITRPLQDVPRPSGMGALPGVFRLADYLQQHGRRTRQSLCPPASFWDAAADHITAPADLTRLAVAAKRRSRYRHAAQFYCAAADKGDLSALVSLAGMREAAGDREGAERLYRVAADGGDTVALVTLAEMRERAGDREEAERLAHAAADNGSTSALKFLALARLREGAGGREEAERLYRAAAGGGDTEALRQLVRWREESGNWEEAERLARTAADMGDSSALLALARGREAADDRQEAERLYRAAADSGDTDALLAAARMREVGGDREEAERLYRVAADSGDASILVELARRREETGNQEEAERLARAAAHNGNTSALVELARRREENGNREEAERLARAAADRGDTSALLSLARSTRAAEDWKEVERLYRAAADSGDASALVYLGQMREKAGDREEAERLYRAAADSGNTSTVLSLLRMREEAGDREEAERLARAAAHNGNTAGLVFLALIRKVGNREEAERLARAAADSGDLNGVMEVAQMREEAGDLEEAERLYCTVADSGYTVALEYLARLRPAVAEEYERYGLEGEGALAEPWAWPDPHVTSRRAVRMIP</sequence>
<keyword evidence="2" id="KW-1185">Reference proteome</keyword>
<evidence type="ECO:0000313" key="1">
    <source>
        <dbReference type="EMBL" id="GAA2785409.1"/>
    </source>
</evidence>
<dbReference type="PANTHER" id="PTHR11102:SF160">
    <property type="entry name" value="ERAD-ASSOCIATED E3 UBIQUITIN-PROTEIN LIGASE COMPONENT HRD3"/>
    <property type="match status" value="1"/>
</dbReference>
<dbReference type="EMBL" id="BAAAVM010000168">
    <property type="protein sequence ID" value="GAA2785409.1"/>
    <property type="molecule type" value="Genomic_DNA"/>
</dbReference>
<dbReference type="SUPFAM" id="SSF81901">
    <property type="entry name" value="HCP-like"/>
    <property type="match status" value="3"/>
</dbReference>
<dbReference type="Proteomes" id="UP001500893">
    <property type="component" value="Unassembled WGS sequence"/>
</dbReference>
<dbReference type="InterPro" id="IPR050767">
    <property type="entry name" value="Sel1_AlgK"/>
</dbReference>
<accession>A0ABN3V9N1</accession>
<organism evidence="1 2">
    <name type="scientific">Streptomyces rameus</name>
    <dbReference type="NCBI Taxonomy" id="68261"/>
    <lineage>
        <taxon>Bacteria</taxon>
        <taxon>Bacillati</taxon>
        <taxon>Actinomycetota</taxon>
        <taxon>Actinomycetes</taxon>
        <taxon>Kitasatosporales</taxon>
        <taxon>Streptomycetaceae</taxon>
        <taxon>Streptomyces</taxon>
    </lineage>
</organism>
<reference evidence="1 2" key="1">
    <citation type="journal article" date="2019" name="Int. J. Syst. Evol. Microbiol.">
        <title>The Global Catalogue of Microorganisms (GCM) 10K type strain sequencing project: providing services to taxonomists for standard genome sequencing and annotation.</title>
        <authorList>
            <consortium name="The Broad Institute Genomics Platform"/>
            <consortium name="The Broad Institute Genome Sequencing Center for Infectious Disease"/>
            <person name="Wu L."/>
            <person name="Ma J."/>
        </authorList>
    </citation>
    <scope>NUCLEOTIDE SEQUENCE [LARGE SCALE GENOMIC DNA]</scope>
    <source>
        <strain evidence="1 2">JCM 11574</strain>
    </source>
</reference>
<dbReference type="PANTHER" id="PTHR11102">
    <property type="entry name" value="SEL-1-LIKE PROTEIN"/>
    <property type="match status" value="1"/>
</dbReference>
<gene>
    <name evidence="1" type="ORF">GCM10010521_74510</name>
</gene>
<name>A0ABN3V9N1_9ACTN</name>
<dbReference type="Gene3D" id="1.25.40.10">
    <property type="entry name" value="Tetratricopeptide repeat domain"/>
    <property type="match status" value="3"/>
</dbReference>